<evidence type="ECO:0000256" key="3">
    <source>
        <dbReference type="ARBA" id="ARBA00012865"/>
    </source>
</evidence>
<protein>
    <recommendedName>
        <fullName evidence="3">beta-lactamase</fullName>
        <ecNumber evidence="3">3.5.2.6</ecNumber>
    </recommendedName>
</protein>
<dbReference type="RefSeq" id="WP_305929692.1">
    <property type="nucleotide sequence ID" value="NZ_JAVAIL010000002.1"/>
</dbReference>
<dbReference type="PANTHER" id="PTHR35333">
    <property type="entry name" value="BETA-LACTAMASE"/>
    <property type="match status" value="1"/>
</dbReference>
<keyword evidence="5" id="KW-0378">Hydrolase</keyword>
<comment type="catalytic activity">
    <reaction evidence="1">
        <text>a beta-lactam + H2O = a substituted beta-amino acid</text>
        <dbReference type="Rhea" id="RHEA:20401"/>
        <dbReference type="ChEBI" id="CHEBI:15377"/>
        <dbReference type="ChEBI" id="CHEBI:35627"/>
        <dbReference type="ChEBI" id="CHEBI:140347"/>
        <dbReference type="EC" id="3.5.2.6"/>
    </reaction>
</comment>
<dbReference type="InterPro" id="IPR045155">
    <property type="entry name" value="Beta-lactam_cat"/>
</dbReference>
<accession>A0ABT9H8D2</accession>
<evidence type="ECO:0000313" key="6">
    <source>
        <dbReference type="Proteomes" id="UP001235664"/>
    </source>
</evidence>
<dbReference type="InterPro" id="IPR000871">
    <property type="entry name" value="Beta-lactam_class-A"/>
</dbReference>
<organism evidence="5 6">
    <name type="scientific">Qipengyuania benthica</name>
    <dbReference type="NCBI Taxonomy" id="3067651"/>
    <lineage>
        <taxon>Bacteria</taxon>
        <taxon>Pseudomonadati</taxon>
        <taxon>Pseudomonadota</taxon>
        <taxon>Alphaproteobacteria</taxon>
        <taxon>Sphingomonadales</taxon>
        <taxon>Erythrobacteraceae</taxon>
        <taxon>Qipengyuania</taxon>
    </lineage>
</organism>
<proteinExistence type="inferred from homology"/>
<comment type="caution">
    <text evidence="5">The sequence shown here is derived from an EMBL/GenBank/DDBJ whole genome shotgun (WGS) entry which is preliminary data.</text>
</comment>
<evidence type="ECO:0000256" key="1">
    <source>
        <dbReference type="ARBA" id="ARBA00001526"/>
    </source>
</evidence>
<dbReference type="GO" id="GO:0016787">
    <property type="term" value="F:hydrolase activity"/>
    <property type="evidence" value="ECO:0007669"/>
    <property type="project" value="UniProtKB-KW"/>
</dbReference>
<evidence type="ECO:0000259" key="4">
    <source>
        <dbReference type="Pfam" id="PF13354"/>
    </source>
</evidence>
<dbReference type="Gene3D" id="3.40.710.10">
    <property type="entry name" value="DD-peptidase/beta-lactamase superfamily"/>
    <property type="match status" value="1"/>
</dbReference>
<dbReference type="InterPro" id="IPR012338">
    <property type="entry name" value="Beta-lactam/transpept-like"/>
</dbReference>
<keyword evidence="6" id="KW-1185">Reference proteome</keyword>
<dbReference type="SUPFAM" id="SSF56601">
    <property type="entry name" value="beta-lactamase/transpeptidase-like"/>
    <property type="match status" value="1"/>
</dbReference>
<sequence>MPRWTRVTPWIRFLALFLPVLMLALLVAWLPRLVGDEQEDASEPVVVPLVLTPAERALQEELVELADGFDGEVGLAVQDVSTGRILHANGDELYPQQSVSKFWVALAALGEADEGDFDLAEQVTLRREDMTVFHQPLREIVRARGRFDTDYGDLLDRALTRSDNTANDRILRRIGGPETVQDFIDDADLEGIRFGTDERTKQSAIAGLEWDQDYSIGNAFFDAREEVPDAVRAASFEAYLADPIDGASPIAIAHALGQLARGALLSSVSTELILSTLEQTRSGPRRLKGGVPAGWTIAHKTGTGQFYGGEQSGYNDIGILTSPEGREYSVVAMIRRTGAPTIARMQMMQEVVRAMVRYDEAAYPDSGDEPQGDEVNTEP</sequence>
<comment type="similarity">
    <text evidence="2">Belongs to the class-A beta-lactamase family.</text>
</comment>
<dbReference type="PANTHER" id="PTHR35333:SF3">
    <property type="entry name" value="BETA-LACTAMASE-TYPE TRANSPEPTIDASE FOLD CONTAINING PROTEIN"/>
    <property type="match status" value="1"/>
</dbReference>
<dbReference type="EC" id="3.5.2.6" evidence="3"/>
<name>A0ABT9H8D2_9SPHN</name>
<dbReference type="PRINTS" id="PR00118">
    <property type="entry name" value="BLACTAMASEA"/>
</dbReference>
<dbReference type="EMBL" id="JAVAIL010000002">
    <property type="protein sequence ID" value="MDP4539571.1"/>
    <property type="molecule type" value="Genomic_DNA"/>
</dbReference>
<dbReference type="Proteomes" id="UP001235664">
    <property type="component" value="Unassembled WGS sequence"/>
</dbReference>
<evidence type="ECO:0000256" key="2">
    <source>
        <dbReference type="ARBA" id="ARBA00009009"/>
    </source>
</evidence>
<evidence type="ECO:0000313" key="5">
    <source>
        <dbReference type="EMBL" id="MDP4539571.1"/>
    </source>
</evidence>
<reference evidence="5 6" key="1">
    <citation type="submission" date="2023-08" db="EMBL/GenBank/DDBJ databases">
        <title>genomic of DY56.</title>
        <authorList>
            <person name="Wang Y."/>
        </authorList>
    </citation>
    <scope>NUCLEOTIDE SEQUENCE [LARGE SCALE GENOMIC DNA]</scope>
    <source>
        <strain evidence="5 6">DY56-A-20</strain>
    </source>
</reference>
<gene>
    <name evidence="5" type="ORF">Q9K01_08055</name>
</gene>
<feature type="domain" description="Beta-lactamase class A catalytic" evidence="4">
    <location>
        <begin position="74"/>
        <end position="333"/>
    </location>
</feature>
<dbReference type="Pfam" id="PF13354">
    <property type="entry name" value="Beta-lactamase2"/>
    <property type="match status" value="1"/>
</dbReference>